<evidence type="ECO:0000313" key="1">
    <source>
        <dbReference type="EMBL" id="EEG25456.1"/>
    </source>
</evidence>
<gene>
    <name evidence="1" type="ORF">CORMATOL_03072</name>
</gene>
<name>C0E7T0_9CORY</name>
<accession>C0E7T0</accession>
<dbReference type="EMBL" id="ACEB01000053">
    <property type="protein sequence ID" value="EEG25456.1"/>
    <property type="molecule type" value="Genomic_DNA"/>
</dbReference>
<sequence>MPNFAHNNDLLPACRAHNRGCYFSMMKEKYWKKHRGRLPTNGVE</sequence>
<proteinExistence type="predicted"/>
<organism evidence="1 2">
    <name type="scientific">Corynebacterium matruchotii ATCC 33806</name>
    <dbReference type="NCBI Taxonomy" id="566549"/>
    <lineage>
        <taxon>Bacteria</taxon>
        <taxon>Bacillati</taxon>
        <taxon>Actinomycetota</taxon>
        <taxon>Actinomycetes</taxon>
        <taxon>Mycobacteriales</taxon>
        <taxon>Corynebacteriaceae</taxon>
        <taxon>Corynebacterium</taxon>
    </lineage>
</organism>
<dbReference type="AlphaFoldDB" id="C0E7T0"/>
<evidence type="ECO:0000313" key="2">
    <source>
        <dbReference type="Proteomes" id="UP000006247"/>
    </source>
</evidence>
<reference evidence="1 2" key="1">
    <citation type="submission" date="2009-01" db="EMBL/GenBank/DDBJ databases">
        <authorList>
            <person name="Fulton L."/>
            <person name="Clifton S."/>
            <person name="Chinwalla A.T."/>
            <person name="Mitreva M."/>
            <person name="Sodergren E."/>
            <person name="Weinstock G."/>
            <person name="Clifton S."/>
            <person name="Dooling D.J."/>
            <person name="Fulton B."/>
            <person name="Minx P."/>
            <person name="Pepin K.H."/>
            <person name="Johnson M."/>
            <person name="Bhonagiri V."/>
            <person name="Nash W.E."/>
            <person name="Mardis E.R."/>
            <person name="Wilson R.K."/>
        </authorList>
    </citation>
    <scope>NUCLEOTIDE SEQUENCE [LARGE SCALE GENOMIC DNA]</scope>
    <source>
        <strain evidence="1 2">ATCC 33806</strain>
    </source>
</reference>
<protein>
    <submittedName>
        <fullName evidence="1">Uncharacterized protein</fullName>
    </submittedName>
</protein>
<dbReference type="Proteomes" id="UP000006247">
    <property type="component" value="Unassembled WGS sequence"/>
</dbReference>
<comment type="caution">
    <text evidence="1">The sequence shown here is derived from an EMBL/GenBank/DDBJ whole genome shotgun (WGS) entry which is preliminary data.</text>
</comment>
<dbReference type="HOGENOM" id="CLU_3215053_0_0_11"/>